<keyword evidence="2" id="KW-0812">Transmembrane</keyword>
<protein>
    <recommendedName>
        <fullName evidence="5">Transmembrane protein</fullName>
    </recommendedName>
</protein>
<dbReference type="EMBL" id="MIGC01000960">
    <property type="protein sequence ID" value="PHJ23865.1"/>
    <property type="molecule type" value="Genomic_DNA"/>
</dbReference>
<evidence type="ECO:0000256" key="1">
    <source>
        <dbReference type="SAM" id="MobiDB-lite"/>
    </source>
</evidence>
<organism evidence="3 4">
    <name type="scientific">Cystoisospora suis</name>
    <dbReference type="NCBI Taxonomy" id="483139"/>
    <lineage>
        <taxon>Eukaryota</taxon>
        <taxon>Sar</taxon>
        <taxon>Alveolata</taxon>
        <taxon>Apicomplexa</taxon>
        <taxon>Conoidasida</taxon>
        <taxon>Coccidia</taxon>
        <taxon>Eucoccidiorida</taxon>
        <taxon>Eimeriorina</taxon>
        <taxon>Sarcocystidae</taxon>
        <taxon>Cystoisospora</taxon>
    </lineage>
</organism>
<feature type="region of interest" description="Disordered" evidence="1">
    <location>
        <begin position="229"/>
        <end position="263"/>
    </location>
</feature>
<feature type="transmembrane region" description="Helical" evidence="2">
    <location>
        <begin position="98"/>
        <end position="117"/>
    </location>
</feature>
<gene>
    <name evidence="3" type="ORF">CSUI_002283</name>
</gene>
<evidence type="ECO:0000256" key="2">
    <source>
        <dbReference type="SAM" id="Phobius"/>
    </source>
</evidence>
<dbReference type="OrthoDB" id="332882at2759"/>
<dbReference type="VEuPathDB" id="ToxoDB:CSUI_002283"/>
<feature type="transmembrane region" description="Helical" evidence="2">
    <location>
        <begin position="12"/>
        <end position="33"/>
    </location>
</feature>
<dbReference type="RefSeq" id="XP_067925539.1">
    <property type="nucleotide sequence ID" value="XM_068062485.1"/>
</dbReference>
<feature type="compositionally biased region" description="Polar residues" evidence="1">
    <location>
        <begin position="241"/>
        <end position="252"/>
    </location>
</feature>
<accession>A0A2C6L9G5</accession>
<dbReference type="GeneID" id="94425696"/>
<feature type="transmembrane region" description="Helical" evidence="2">
    <location>
        <begin position="53"/>
        <end position="78"/>
    </location>
</feature>
<feature type="transmembrane region" description="Helical" evidence="2">
    <location>
        <begin position="124"/>
        <end position="147"/>
    </location>
</feature>
<evidence type="ECO:0000313" key="3">
    <source>
        <dbReference type="EMBL" id="PHJ23865.1"/>
    </source>
</evidence>
<comment type="caution">
    <text evidence="3">The sequence shown here is derived from an EMBL/GenBank/DDBJ whole genome shotgun (WGS) entry which is preliminary data.</text>
</comment>
<name>A0A2C6L9G5_9APIC</name>
<proteinExistence type="predicted"/>
<sequence length="301" mass="30895">MYRAWWCGGPFIVPFFDTVFTLCFEVYVSTFWLKGIFTTKGVAKIPNVIRQNWVAPANALGSFWLPVVYCASFAILALHVSRMIIAAKHARNPFHPGIMHFIFGFSILAILAFAGVCKILMASFAIFGELVIIWSCLGTCVFGPHLLACDSVAVAGCGPCGPCGPTVCAVGTGCAPACSPTAIACVPGGPAGCTVENGPCCSSPAPVVINAAVPVPTCHPSGPNIGPVGGGSASAVAPASKTATHTSHSNPFHASAPLDSETQQKLAVENPVANTCQISINTGTPCSIGASGVLVFVTLDA</sequence>
<evidence type="ECO:0000313" key="4">
    <source>
        <dbReference type="Proteomes" id="UP000221165"/>
    </source>
</evidence>
<dbReference type="AlphaFoldDB" id="A0A2C6L9G5"/>
<keyword evidence="2" id="KW-1133">Transmembrane helix</keyword>
<keyword evidence="4" id="KW-1185">Reference proteome</keyword>
<keyword evidence="2" id="KW-0472">Membrane</keyword>
<evidence type="ECO:0008006" key="5">
    <source>
        <dbReference type="Google" id="ProtNLM"/>
    </source>
</evidence>
<dbReference type="Proteomes" id="UP000221165">
    <property type="component" value="Unassembled WGS sequence"/>
</dbReference>
<reference evidence="3 4" key="1">
    <citation type="journal article" date="2017" name="Int. J. Parasitol.">
        <title>The genome of the protozoan parasite Cystoisospora suis and a reverse vaccinology approach to identify vaccine candidates.</title>
        <authorList>
            <person name="Palmieri N."/>
            <person name="Shrestha A."/>
            <person name="Ruttkowski B."/>
            <person name="Beck T."/>
            <person name="Vogl C."/>
            <person name="Tomley F."/>
            <person name="Blake D.P."/>
            <person name="Joachim A."/>
        </authorList>
    </citation>
    <scope>NUCLEOTIDE SEQUENCE [LARGE SCALE GENOMIC DNA]</scope>
    <source>
        <strain evidence="3 4">Wien I</strain>
    </source>
</reference>